<evidence type="ECO:0000256" key="6">
    <source>
        <dbReference type="ARBA" id="ARBA00004606"/>
    </source>
</evidence>
<organism evidence="39 40">
    <name type="scientific">Bos mutus</name>
    <name type="common">wild yak</name>
    <dbReference type="NCBI Taxonomy" id="72004"/>
    <lineage>
        <taxon>Eukaryota</taxon>
        <taxon>Metazoa</taxon>
        <taxon>Chordata</taxon>
        <taxon>Craniata</taxon>
        <taxon>Vertebrata</taxon>
        <taxon>Euteleostomi</taxon>
        <taxon>Mammalia</taxon>
        <taxon>Eutheria</taxon>
        <taxon>Laurasiatheria</taxon>
        <taxon>Artiodactyla</taxon>
        <taxon>Ruminantia</taxon>
        <taxon>Pecora</taxon>
        <taxon>Bovidae</taxon>
        <taxon>Bovinae</taxon>
        <taxon>Bos</taxon>
    </lineage>
</organism>
<keyword evidence="15" id="KW-0597">Phosphoprotein</keyword>
<evidence type="ECO:0000256" key="19">
    <source>
        <dbReference type="ARBA" id="ARBA00022765"/>
    </source>
</evidence>
<dbReference type="GO" id="GO:0042383">
    <property type="term" value="C:sarcolemma"/>
    <property type="evidence" value="ECO:0007669"/>
    <property type="project" value="UniProtKB-SubCell"/>
</dbReference>
<keyword evidence="14" id="KW-1017">Isopeptide bond</keyword>
<evidence type="ECO:0000256" key="22">
    <source>
        <dbReference type="ARBA" id="ARBA00022989"/>
    </source>
</evidence>
<dbReference type="GO" id="GO:0003677">
    <property type="term" value="F:DNA binding"/>
    <property type="evidence" value="ECO:0007669"/>
    <property type="project" value="UniProtKB-KW"/>
</dbReference>
<evidence type="ECO:0000256" key="10">
    <source>
        <dbReference type="ARBA" id="ARBA00022448"/>
    </source>
</evidence>
<evidence type="ECO:0000256" key="26">
    <source>
        <dbReference type="ARBA" id="ARBA00023139"/>
    </source>
</evidence>
<keyword evidence="27" id="KW-0325">Glycoprotein</keyword>
<dbReference type="InterPro" id="IPR023271">
    <property type="entry name" value="Aquaporin-like"/>
</dbReference>
<evidence type="ECO:0000256" key="18">
    <source>
        <dbReference type="ARBA" id="ARBA00022753"/>
    </source>
</evidence>
<dbReference type="GO" id="GO:0008146">
    <property type="term" value="F:sulfotransferase activity"/>
    <property type="evidence" value="ECO:0007669"/>
    <property type="project" value="InterPro"/>
</dbReference>
<evidence type="ECO:0000256" key="35">
    <source>
        <dbReference type="ARBA" id="ARBA00046979"/>
    </source>
</evidence>
<dbReference type="InterPro" id="IPR000558">
    <property type="entry name" value="Histone_H2B"/>
</dbReference>
<keyword evidence="20" id="KW-0832">Ubl conjugation</keyword>
<dbReference type="Proteomes" id="UP000322234">
    <property type="component" value="Unassembled WGS sequence"/>
</dbReference>
<dbReference type="InterPro" id="IPR009072">
    <property type="entry name" value="Histone-fold"/>
</dbReference>
<keyword evidence="28" id="KW-0539">Nucleus</keyword>
<gene>
    <name evidence="39" type="ORF">E5288_WYG006902</name>
</gene>
<evidence type="ECO:0000256" key="24">
    <source>
        <dbReference type="ARBA" id="ARBA00023125"/>
    </source>
</evidence>
<dbReference type="PANTHER" id="PTHR19139">
    <property type="entry name" value="AQUAPORIN TRANSPORTER"/>
    <property type="match status" value="1"/>
</dbReference>
<keyword evidence="25 37" id="KW-0472">Membrane</keyword>
<evidence type="ECO:0000256" key="2">
    <source>
        <dbReference type="ARBA" id="ARBA00004286"/>
    </source>
</evidence>
<keyword evidence="16 37" id="KW-0812">Transmembrane</keyword>
<protein>
    <recommendedName>
        <fullName evidence="34">Aquaporin-4</fullName>
    </recommendedName>
</protein>
<dbReference type="GO" id="GO:0000786">
    <property type="term" value="C:nucleosome"/>
    <property type="evidence" value="ECO:0007669"/>
    <property type="project" value="UniProtKB-KW"/>
</dbReference>
<evidence type="ECO:0000256" key="15">
    <source>
        <dbReference type="ARBA" id="ARBA00022553"/>
    </source>
</evidence>
<evidence type="ECO:0000256" key="7">
    <source>
        <dbReference type="ARBA" id="ARBA00004608"/>
    </source>
</evidence>
<evidence type="ECO:0000256" key="32">
    <source>
        <dbReference type="ARBA" id="ARBA00023288"/>
    </source>
</evidence>
<keyword evidence="12" id="KW-1003">Cell membrane</keyword>
<dbReference type="NCBIfam" id="TIGR00861">
    <property type="entry name" value="MIP"/>
    <property type="match status" value="1"/>
</dbReference>
<feature type="transmembrane region" description="Helical" evidence="37">
    <location>
        <begin position="576"/>
        <end position="598"/>
    </location>
</feature>
<feature type="domain" description="Core Histone H2A/H2B/H3" evidence="38">
    <location>
        <begin position="977"/>
        <end position="1058"/>
    </location>
</feature>
<evidence type="ECO:0000259" key="38">
    <source>
        <dbReference type="Pfam" id="PF00125"/>
    </source>
</evidence>
<dbReference type="FunFam" id="1.20.1080.10:FF:000009">
    <property type="entry name" value="aquaporin-4 isoform X1"/>
    <property type="match status" value="1"/>
</dbReference>
<keyword evidence="11" id="KW-0158">Chromosome</keyword>
<dbReference type="PANTHER" id="PTHR19139:SF34">
    <property type="entry name" value="AQUAPORIN-4"/>
    <property type="match status" value="1"/>
</dbReference>
<keyword evidence="18" id="KW-0967">Endosome</keyword>
<keyword evidence="17" id="KW-0677">Repeat</keyword>
<comment type="similarity">
    <text evidence="8">Belongs to the MIP/aquaporin (TC 1.A.8) family.</text>
</comment>
<evidence type="ECO:0000256" key="14">
    <source>
        <dbReference type="ARBA" id="ARBA00022499"/>
    </source>
</evidence>
<dbReference type="PRINTS" id="PR02016">
    <property type="entry name" value="AQUAPORIN4"/>
</dbReference>
<dbReference type="InterPro" id="IPR000425">
    <property type="entry name" value="MIP"/>
</dbReference>
<dbReference type="Pfam" id="PF00230">
    <property type="entry name" value="MIP"/>
    <property type="match status" value="1"/>
</dbReference>
<dbReference type="PRINTS" id="PR00783">
    <property type="entry name" value="MINTRINSICP"/>
</dbReference>
<keyword evidence="19" id="KW-0013">ADP-ribosylation</keyword>
<dbReference type="FunFam" id="1.10.20.10:FF:000003">
    <property type="entry name" value="Histone H2B"/>
    <property type="match status" value="1"/>
</dbReference>
<keyword evidence="24" id="KW-0238">DNA-binding</keyword>
<evidence type="ECO:0000256" key="29">
    <source>
        <dbReference type="ARBA" id="ARBA00023269"/>
    </source>
</evidence>
<accession>A0A6B0QQJ6</accession>
<keyword evidence="21" id="KW-0735">Signal-anchor</keyword>
<dbReference type="Gene3D" id="1.10.20.10">
    <property type="entry name" value="Histone, subunit A"/>
    <property type="match status" value="1"/>
</dbReference>
<evidence type="ECO:0000313" key="40">
    <source>
        <dbReference type="Proteomes" id="UP000322234"/>
    </source>
</evidence>
<evidence type="ECO:0000256" key="16">
    <source>
        <dbReference type="ARBA" id="ARBA00022692"/>
    </source>
</evidence>
<feature type="transmembrane region" description="Helical" evidence="37">
    <location>
        <begin position="429"/>
        <end position="446"/>
    </location>
</feature>
<keyword evidence="40" id="KW-1185">Reference proteome</keyword>
<evidence type="ECO:0000256" key="31">
    <source>
        <dbReference type="ARBA" id="ARBA00023278"/>
    </source>
</evidence>
<reference evidence="39" key="1">
    <citation type="submission" date="2019-10" db="EMBL/GenBank/DDBJ databases">
        <title>The sequence and de novo assembly of the wild yak genome.</title>
        <authorList>
            <person name="Liu Y."/>
        </authorList>
    </citation>
    <scope>NUCLEOTIDE SEQUENCE [LARGE SCALE GENOMIC DNA]</scope>
    <source>
        <strain evidence="39">WY2019</strain>
    </source>
</reference>
<dbReference type="Gene3D" id="1.20.1080.10">
    <property type="entry name" value="Glycerol uptake facilitator protein"/>
    <property type="match status" value="1"/>
</dbReference>
<proteinExistence type="inferred from homology"/>
<comment type="catalytic activity">
    <reaction evidence="33">
        <text>H2O(in) = H2O(out)</text>
        <dbReference type="Rhea" id="RHEA:29667"/>
        <dbReference type="ChEBI" id="CHEBI:15377"/>
    </reaction>
</comment>
<dbReference type="InterPro" id="IPR005331">
    <property type="entry name" value="Sulfotransferase"/>
</dbReference>
<evidence type="ECO:0000256" key="11">
    <source>
        <dbReference type="ARBA" id="ARBA00022454"/>
    </source>
</evidence>
<keyword evidence="13" id="KW-0488">Methylation</keyword>
<dbReference type="InterPro" id="IPR034294">
    <property type="entry name" value="Aquaporin_transptr"/>
</dbReference>
<evidence type="ECO:0000256" key="9">
    <source>
        <dbReference type="ARBA" id="ARBA00006846"/>
    </source>
</evidence>
<evidence type="ECO:0000256" key="21">
    <source>
        <dbReference type="ARBA" id="ARBA00022968"/>
    </source>
</evidence>
<dbReference type="GO" id="GO:0010008">
    <property type="term" value="C:endosome membrane"/>
    <property type="evidence" value="ECO:0007669"/>
    <property type="project" value="UniProtKB-SubCell"/>
</dbReference>
<dbReference type="GO" id="GO:0030527">
    <property type="term" value="F:structural constituent of chromatin"/>
    <property type="evidence" value="ECO:0007669"/>
    <property type="project" value="InterPro"/>
</dbReference>
<dbReference type="SMART" id="SM00427">
    <property type="entry name" value="H2B"/>
    <property type="match status" value="1"/>
</dbReference>
<evidence type="ECO:0000256" key="20">
    <source>
        <dbReference type="ARBA" id="ARBA00022843"/>
    </source>
</evidence>
<feature type="transmembrane region" description="Helical" evidence="37">
    <location>
        <begin position="618"/>
        <end position="640"/>
    </location>
</feature>
<feature type="transmembrane region" description="Helical" evidence="37">
    <location>
        <begin position="502"/>
        <end position="523"/>
    </location>
</feature>
<evidence type="ECO:0000256" key="13">
    <source>
        <dbReference type="ARBA" id="ARBA00022481"/>
    </source>
</evidence>
<dbReference type="CDD" id="cd22910">
    <property type="entry name" value="HFD_H2B"/>
    <property type="match status" value="1"/>
</dbReference>
<dbReference type="InterPro" id="IPR022357">
    <property type="entry name" value="MIP_CS"/>
</dbReference>
<evidence type="ECO:0000313" key="39">
    <source>
        <dbReference type="EMBL" id="MXQ79835.1"/>
    </source>
</evidence>
<comment type="similarity">
    <text evidence="9">Belongs to the histone H2B family.</text>
</comment>
<keyword evidence="31" id="KW-0379">Hydroxylation</keyword>
<evidence type="ECO:0000256" key="5">
    <source>
        <dbReference type="ARBA" id="ARBA00004554"/>
    </source>
</evidence>
<evidence type="ECO:0000256" key="12">
    <source>
        <dbReference type="ARBA" id="ARBA00022475"/>
    </source>
</evidence>
<dbReference type="Pfam" id="PF03567">
    <property type="entry name" value="Sulfotransfer_2"/>
    <property type="match status" value="1"/>
</dbReference>
<evidence type="ECO:0000256" key="34">
    <source>
        <dbReference type="ARBA" id="ARBA00040878"/>
    </source>
</evidence>
<evidence type="ECO:0000256" key="27">
    <source>
        <dbReference type="ARBA" id="ARBA00023180"/>
    </source>
</evidence>
<comment type="subunit">
    <text evidence="35">Homotetramer. The tetramers can form oligomeric arrays in membranes. The size of the oligomers differs between tissues and is smaller in skeletal muscle than in brain. Interaction between AQP4 oligomeric arrays in close-by cells can contribute to cell-cell adhesion. Part of a complex containing MLC1, TRPV4, HEPACAM and ATP1B1.</text>
</comment>
<keyword evidence="23" id="KW-0007">Acetylation</keyword>
<sequence>MTGLMNITGCNAAQSLIGLRLDSDPVLGDQICEQSPENLALSPVTREKIQEHITNQNPKSHMLKDPKDKLANLLNSKSPTRVFTETNHSQGEAPALSRNPGSPTIQLIEKQQGTKILFRKFSETNWSVDIQPLNKSLVTDSKWKRIDATQEKRRSFLQEFCKKYGGVSRPQSHVFHMVSRIYVEDKHKILYCEVPKAGCSNWKRILMVLNGLAPSAYNISHDAVHYGKHLKKLDSFDLKGIYSRLNTYTKAVFVRDPMERLVSAFRDKFEHPNSYYHPVFGKAIIKKYRPNACEEALNNGSGVKFREFIHYLLDSHRPVGMDIHWEKVSKLCYPCLIHYDFVGKFETLEEDANDFLQLIGAPKELKFPNFKDRHSSDKRTNAQSILGEKRKLLCEMRCKCGPLCTRESIMVAFKGVWTQTFWKAVTAEFLAMLIFVLLSLGSTINWGGAEKPLPVDMVLISLCFGLSIATMVQCFGHISGGHINPAVTVAMVCTRRISIAKSVFYIAAQCLGAIIGAGILYLVTPPSVVGGLGVTTVHGNLSAGHGLLVELIITFQLVFTIFASCDSKRTDVTGSIALAIGISVAIGHLFAINYTGASMNPARSFGPAVIMGNWENHWIYWVGPIIGAVLAGGLYEYVFCPDVELKRRFKEAFSKAAQQTKGSYMEVEDNRSQVETDDLILKPGVVHVIDIDRGEEKKGKDPSGEVLSSILDESSPDGIEHAVPPWSVVLQLHPLAGVDSEKKDASMFYLSEHPLVLIHPQIFQPDAPLAKPRSLPLISSPLQPSETKLREGGKSPKLEIKELVFALYMKSAFTSHFFQLRSQAIAFLSGVASRADRWERNRKRGERKRKRGLGERLCASMFQVMVLAASAPGSPVASLIPLPDSERTVNSNDEGHLKIGFSLIIREDVAEFSWWVSRFYPTHFIPWSRINTECKSVMWNQMVFELMKLWFLNPGYISNMNFKREYSIIWGSKKAVTKAQKKDGKKRKRSRKESYSVYLYKVLKQVHPDTGISSKAMGIMNSFVNDLFQRIAGEASRLAHYNKRSTITSREIQTAVCLLLPGELAKHAVSEGTKAVTKYTSSK</sequence>
<dbReference type="GO" id="GO:0042995">
    <property type="term" value="C:cell projection"/>
    <property type="evidence" value="ECO:0007669"/>
    <property type="project" value="UniProtKB-SubCell"/>
</dbReference>
<dbReference type="AlphaFoldDB" id="A0A6B0QQJ6"/>
<comment type="caution">
    <text evidence="39">The sequence shown here is derived from an EMBL/GenBank/DDBJ whole genome shotgun (WGS) entry which is preliminary data.</text>
</comment>
<dbReference type="SUPFAM" id="SSF47113">
    <property type="entry name" value="Histone-fold"/>
    <property type="match status" value="1"/>
</dbReference>
<feature type="transmembrane region" description="Helical" evidence="37">
    <location>
        <begin position="458"/>
        <end position="481"/>
    </location>
</feature>
<evidence type="ECO:0000256" key="4">
    <source>
        <dbReference type="ARBA" id="ARBA00004415"/>
    </source>
</evidence>
<name>A0A6B0QQJ6_9CETA</name>
<dbReference type="InterPro" id="IPR007125">
    <property type="entry name" value="H2A/H2B/H3"/>
</dbReference>
<dbReference type="CDD" id="cd00333">
    <property type="entry name" value="MIP"/>
    <property type="match status" value="1"/>
</dbReference>
<evidence type="ECO:0000256" key="17">
    <source>
        <dbReference type="ARBA" id="ARBA00022737"/>
    </source>
</evidence>
<feature type="region of interest" description="Disordered" evidence="36">
    <location>
        <begin position="84"/>
        <end position="103"/>
    </location>
</feature>
<evidence type="ECO:0000256" key="33">
    <source>
        <dbReference type="ARBA" id="ARBA00034651"/>
    </source>
</evidence>
<keyword evidence="30" id="KW-0966">Cell projection</keyword>
<keyword evidence="22 37" id="KW-1133">Transmembrane helix</keyword>
<keyword evidence="10" id="KW-0813">Transport</keyword>
<dbReference type="PROSITE" id="PS00221">
    <property type="entry name" value="MIP"/>
    <property type="match status" value="1"/>
</dbReference>
<keyword evidence="26" id="KW-0564">Palmitate</keyword>
<evidence type="ECO:0000256" key="1">
    <source>
        <dbReference type="ARBA" id="ARBA00004123"/>
    </source>
</evidence>
<dbReference type="GO" id="GO:0016323">
    <property type="term" value="C:basolateral plasma membrane"/>
    <property type="evidence" value="ECO:0007669"/>
    <property type="project" value="UniProtKB-SubCell"/>
</dbReference>
<evidence type="ECO:0000256" key="23">
    <source>
        <dbReference type="ARBA" id="ARBA00022990"/>
    </source>
</evidence>
<evidence type="ECO:0000256" key="30">
    <source>
        <dbReference type="ARBA" id="ARBA00023273"/>
    </source>
</evidence>
<dbReference type="GO" id="GO:0046982">
    <property type="term" value="F:protein heterodimerization activity"/>
    <property type="evidence" value="ECO:0007669"/>
    <property type="project" value="InterPro"/>
</dbReference>
<comment type="subcellular location">
    <subcellularLocation>
        <location evidence="5">Basolateral cell membrane</location>
        <topology evidence="5">Multi-pass membrane protein</topology>
    </subcellularLocation>
    <subcellularLocation>
        <location evidence="4">Cell membrane</location>
        <location evidence="4">Sarcolemma</location>
        <topology evidence="4">Multi-pass membrane protein</topology>
    </subcellularLocation>
    <subcellularLocation>
        <location evidence="3">Cell projection</location>
    </subcellularLocation>
    <subcellularLocation>
        <location evidence="2">Chromosome</location>
    </subcellularLocation>
    <subcellularLocation>
        <location evidence="7">Endosome membrane</location>
    </subcellularLocation>
    <subcellularLocation>
        <location evidence="6">Membrane</location>
        <topology evidence="6">Single-pass type II membrane protein</topology>
    </subcellularLocation>
    <subcellularLocation>
        <location evidence="1">Nucleus</location>
    </subcellularLocation>
</comment>
<dbReference type="GO" id="GO:0005634">
    <property type="term" value="C:nucleus"/>
    <property type="evidence" value="ECO:0007669"/>
    <property type="project" value="UniProtKB-SubCell"/>
</dbReference>
<dbReference type="GO" id="GO:0009992">
    <property type="term" value="P:intracellular water homeostasis"/>
    <property type="evidence" value="ECO:0007669"/>
    <property type="project" value="UniProtKB-ARBA"/>
</dbReference>
<dbReference type="GO" id="GO:0015250">
    <property type="term" value="F:water channel activity"/>
    <property type="evidence" value="ECO:0007669"/>
    <property type="project" value="TreeGrafter"/>
</dbReference>
<keyword evidence="32" id="KW-0449">Lipoprotein</keyword>
<evidence type="ECO:0000256" key="25">
    <source>
        <dbReference type="ARBA" id="ARBA00023136"/>
    </source>
</evidence>
<feature type="transmembrane region" description="Helical" evidence="37">
    <location>
        <begin position="543"/>
        <end position="564"/>
    </location>
</feature>
<evidence type="ECO:0000256" key="8">
    <source>
        <dbReference type="ARBA" id="ARBA00006175"/>
    </source>
</evidence>
<evidence type="ECO:0000256" key="28">
    <source>
        <dbReference type="ARBA" id="ARBA00023242"/>
    </source>
</evidence>
<evidence type="ECO:0000256" key="36">
    <source>
        <dbReference type="SAM" id="MobiDB-lite"/>
    </source>
</evidence>
<dbReference type="EMBL" id="VBQZ03000002">
    <property type="protein sequence ID" value="MXQ79835.1"/>
    <property type="molecule type" value="Genomic_DNA"/>
</dbReference>
<dbReference type="SUPFAM" id="SSF81338">
    <property type="entry name" value="Aquaporin-like"/>
    <property type="match status" value="1"/>
</dbReference>
<evidence type="ECO:0000256" key="37">
    <source>
        <dbReference type="SAM" id="Phobius"/>
    </source>
</evidence>
<dbReference type="Pfam" id="PF00125">
    <property type="entry name" value="Histone"/>
    <property type="match status" value="1"/>
</dbReference>
<keyword evidence="29" id="KW-0544">Nucleosome core</keyword>
<evidence type="ECO:0000256" key="3">
    <source>
        <dbReference type="ARBA" id="ARBA00004316"/>
    </source>
</evidence>